<evidence type="ECO:0000313" key="1">
    <source>
        <dbReference type="Ensembl" id="ENSNFUP00015028688.1"/>
    </source>
</evidence>
<keyword evidence="2" id="KW-1185">Reference proteome</keyword>
<reference evidence="1" key="2">
    <citation type="submission" date="2025-09" db="UniProtKB">
        <authorList>
            <consortium name="Ensembl"/>
        </authorList>
    </citation>
    <scope>IDENTIFICATION</scope>
</reference>
<organism evidence="1 2">
    <name type="scientific">Nothobranchius furzeri</name>
    <name type="common">Turquoise killifish</name>
    <dbReference type="NCBI Taxonomy" id="105023"/>
    <lineage>
        <taxon>Eukaryota</taxon>
        <taxon>Metazoa</taxon>
        <taxon>Chordata</taxon>
        <taxon>Craniata</taxon>
        <taxon>Vertebrata</taxon>
        <taxon>Euteleostomi</taxon>
        <taxon>Actinopterygii</taxon>
        <taxon>Neopterygii</taxon>
        <taxon>Teleostei</taxon>
        <taxon>Neoteleostei</taxon>
        <taxon>Acanthomorphata</taxon>
        <taxon>Ovalentaria</taxon>
        <taxon>Atherinomorphae</taxon>
        <taxon>Cyprinodontiformes</taxon>
        <taxon>Nothobranchiidae</taxon>
        <taxon>Nothobranchius</taxon>
    </lineage>
</organism>
<accession>A0A8C6M456</accession>
<sequence>GQSIFEKEQFCMQALQDLRIKLSDVSWCQLVSVPAIKTWTLVSFDADILVNIEVWRTLTAPYTLLSALPHSFSKAKGLEGGTARGTGGHTV</sequence>
<evidence type="ECO:0000313" key="2">
    <source>
        <dbReference type="Proteomes" id="UP000694548"/>
    </source>
</evidence>
<protein>
    <submittedName>
        <fullName evidence="1">Uncharacterized protein</fullName>
    </submittedName>
</protein>
<proteinExistence type="predicted"/>
<name>A0A8C6M456_NOTFU</name>
<dbReference type="Ensembl" id="ENSNFUT00015029973.1">
    <property type="protein sequence ID" value="ENSNFUP00015028688.1"/>
    <property type="gene ID" value="ENSNFUG00015013888.1"/>
</dbReference>
<dbReference type="Proteomes" id="UP000694548">
    <property type="component" value="Unassembled WGS sequence"/>
</dbReference>
<dbReference type="AlphaFoldDB" id="A0A8C6M456"/>
<reference evidence="1" key="1">
    <citation type="submission" date="2025-08" db="UniProtKB">
        <authorList>
            <consortium name="Ensembl"/>
        </authorList>
    </citation>
    <scope>IDENTIFICATION</scope>
</reference>